<feature type="domain" description="YdbS-like PH" evidence="2">
    <location>
        <begin position="71"/>
        <end position="125"/>
    </location>
</feature>
<feature type="transmembrane region" description="Helical" evidence="1">
    <location>
        <begin position="34"/>
        <end position="51"/>
    </location>
</feature>
<feature type="transmembrane region" description="Helical" evidence="1">
    <location>
        <begin position="12"/>
        <end position="28"/>
    </location>
</feature>
<keyword evidence="1" id="KW-0812">Transmembrane</keyword>
<dbReference type="AlphaFoldDB" id="A0A8D5ZIZ0"/>
<proteinExistence type="predicted"/>
<keyword evidence="1" id="KW-1133">Transmembrane helix</keyword>
<name>A0A8D5ZIZ0_9CREN</name>
<gene>
    <name evidence="3" type="ORF">KN1_23210</name>
</gene>
<dbReference type="GeneID" id="66164054"/>
<dbReference type="InterPro" id="IPR005182">
    <property type="entry name" value="YdbS-like_PH"/>
</dbReference>
<reference evidence="3 4" key="1">
    <citation type="submission" date="2021-04" db="EMBL/GenBank/DDBJ databases">
        <title>Complete genome sequence of Stygiolobus sp. KN-1.</title>
        <authorList>
            <person name="Nakamura K."/>
            <person name="Sakai H."/>
            <person name="Kurosawa N."/>
        </authorList>
    </citation>
    <scope>NUCLEOTIDE SEQUENCE [LARGE SCALE GENOMIC DNA]</scope>
    <source>
        <strain evidence="3 4">KN-1</strain>
    </source>
</reference>
<organism evidence="3 4">
    <name type="scientific">Stygiolobus caldivivus</name>
    <dbReference type="NCBI Taxonomy" id="2824673"/>
    <lineage>
        <taxon>Archaea</taxon>
        <taxon>Thermoproteota</taxon>
        <taxon>Thermoprotei</taxon>
        <taxon>Sulfolobales</taxon>
        <taxon>Sulfolobaceae</taxon>
        <taxon>Stygiolobus</taxon>
    </lineage>
</organism>
<evidence type="ECO:0000256" key="1">
    <source>
        <dbReference type="SAM" id="Phobius"/>
    </source>
</evidence>
<evidence type="ECO:0000313" key="3">
    <source>
        <dbReference type="EMBL" id="BCU71024.1"/>
    </source>
</evidence>
<dbReference type="RefSeq" id="WP_221287767.1">
    <property type="nucleotide sequence ID" value="NZ_AP024597.1"/>
</dbReference>
<dbReference type="Pfam" id="PF03703">
    <property type="entry name" value="bPH_2"/>
    <property type="match status" value="1"/>
</dbReference>
<dbReference type="Proteomes" id="UP000825123">
    <property type="component" value="Chromosome"/>
</dbReference>
<sequence>MLVVRPKISKTITKGSILIFLFSIFLNISRIEDFVIFIGISFLLLSIYSVIKYMSYYEISEDYIIIHNLISTKKIRYTEIEDGFLSQGWLARRFNCGSIYIFLKGGRRIEILRDIPDPLKIEDEIKKKIDYS</sequence>
<evidence type="ECO:0000313" key="4">
    <source>
        <dbReference type="Proteomes" id="UP000825123"/>
    </source>
</evidence>
<accession>A0A8D5ZIZ0</accession>
<keyword evidence="4" id="KW-1185">Reference proteome</keyword>
<dbReference type="EMBL" id="AP024597">
    <property type="protein sequence ID" value="BCU71024.1"/>
    <property type="molecule type" value="Genomic_DNA"/>
</dbReference>
<dbReference type="KEGG" id="csty:KN1_23210"/>
<protein>
    <recommendedName>
        <fullName evidence="2">YdbS-like PH domain-containing protein</fullName>
    </recommendedName>
</protein>
<evidence type="ECO:0000259" key="2">
    <source>
        <dbReference type="Pfam" id="PF03703"/>
    </source>
</evidence>
<keyword evidence="1" id="KW-0472">Membrane</keyword>